<dbReference type="Gene3D" id="3.40.50.720">
    <property type="entry name" value="NAD(P)-binding Rossmann-like Domain"/>
    <property type="match status" value="1"/>
</dbReference>
<dbReference type="GO" id="GO:0016616">
    <property type="term" value="F:oxidoreductase activity, acting on the CH-OH group of donors, NAD or NADP as acceptor"/>
    <property type="evidence" value="ECO:0007669"/>
    <property type="project" value="TreeGrafter"/>
</dbReference>
<accession>A0A0T6B235</accession>
<keyword evidence="6" id="KW-1185">Reference proteome</keyword>
<evidence type="ECO:0000256" key="2">
    <source>
        <dbReference type="ARBA" id="ARBA00023002"/>
    </source>
</evidence>
<dbReference type="EMBL" id="LJIG01016179">
    <property type="protein sequence ID" value="KRT81378.1"/>
    <property type="molecule type" value="Genomic_DNA"/>
</dbReference>
<evidence type="ECO:0000313" key="5">
    <source>
        <dbReference type="EMBL" id="KRT81378.1"/>
    </source>
</evidence>
<dbReference type="Pfam" id="PF00106">
    <property type="entry name" value="adh_short"/>
    <property type="match status" value="1"/>
</dbReference>
<evidence type="ECO:0000256" key="3">
    <source>
        <dbReference type="ARBA" id="ARBA00023027"/>
    </source>
</evidence>
<comment type="similarity">
    <text evidence="1 4">Belongs to the short-chain dehydrogenases/reductases (SDR) family.</text>
</comment>
<keyword evidence="2" id="KW-0560">Oxidoreductase</keyword>
<gene>
    <name evidence="5" type="ORF">AMK59_6186</name>
</gene>
<comment type="caution">
    <text evidence="5">The sequence shown here is derived from an EMBL/GenBank/DDBJ whole genome shotgun (WGS) entry which is preliminary data.</text>
</comment>
<dbReference type="SUPFAM" id="SSF51735">
    <property type="entry name" value="NAD(P)-binding Rossmann-fold domains"/>
    <property type="match status" value="1"/>
</dbReference>
<dbReference type="PRINTS" id="PR00081">
    <property type="entry name" value="GDHRDH"/>
</dbReference>
<dbReference type="InterPro" id="IPR002347">
    <property type="entry name" value="SDR_fam"/>
</dbReference>
<dbReference type="CDD" id="cd05339">
    <property type="entry name" value="17beta-HSDXI-like_SDR_c"/>
    <property type="match status" value="1"/>
</dbReference>
<sequence length="309" mass="34152">MANILLISSRVAALLGFILYTLFEILRGLVLLCVPATYEPVKTVAGEIILITGAGSGLGRQLAIKLARKQAKIVIWDIDVKGLEDTYKMIKDAGGTVHHYKCDLTKREEVYDVAEQVTKDVGDVTILINNAGVTSGYWLWEIPDHLIQRTFDVNSIALFWTAKAFLPKMIQENRGHIVTIASMAGHTACSKLCDYSASKFAAYGFDEGLRLDLAAKGITGVKTTVVCPYFIAQTGMFNDVVSALPTLSVDVVAERTILGITREDLVIMLPAYFRFTFWLKWFVPWSVVSKFVIGMVPDAVPKQGSFVKY</sequence>
<dbReference type="Proteomes" id="UP000051574">
    <property type="component" value="Unassembled WGS sequence"/>
</dbReference>
<dbReference type="GO" id="GO:0005811">
    <property type="term" value="C:lipid droplet"/>
    <property type="evidence" value="ECO:0007669"/>
    <property type="project" value="TreeGrafter"/>
</dbReference>
<dbReference type="OrthoDB" id="10253736at2759"/>
<dbReference type="FunFam" id="3.40.50.720:FF:000202">
    <property type="entry name" value="Short-chain dehydrogenase/reductase family 16C member 6"/>
    <property type="match status" value="1"/>
</dbReference>
<dbReference type="PANTHER" id="PTHR24322:SF748">
    <property type="entry name" value="FI23927P1-RELATED"/>
    <property type="match status" value="1"/>
</dbReference>
<dbReference type="InterPro" id="IPR036291">
    <property type="entry name" value="NAD(P)-bd_dom_sf"/>
</dbReference>
<keyword evidence="3" id="KW-0520">NAD</keyword>
<proteinExistence type="inferred from homology"/>
<evidence type="ECO:0000256" key="4">
    <source>
        <dbReference type="RuleBase" id="RU000363"/>
    </source>
</evidence>
<organism evidence="5 6">
    <name type="scientific">Oryctes borbonicus</name>
    <dbReference type="NCBI Taxonomy" id="1629725"/>
    <lineage>
        <taxon>Eukaryota</taxon>
        <taxon>Metazoa</taxon>
        <taxon>Ecdysozoa</taxon>
        <taxon>Arthropoda</taxon>
        <taxon>Hexapoda</taxon>
        <taxon>Insecta</taxon>
        <taxon>Pterygota</taxon>
        <taxon>Neoptera</taxon>
        <taxon>Endopterygota</taxon>
        <taxon>Coleoptera</taxon>
        <taxon>Polyphaga</taxon>
        <taxon>Scarabaeiformia</taxon>
        <taxon>Scarabaeidae</taxon>
        <taxon>Dynastinae</taxon>
        <taxon>Oryctes</taxon>
    </lineage>
</organism>
<evidence type="ECO:0000256" key="1">
    <source>
        <dbReference type="ARBA" id="ARBA00006484"/>
    </source>
</evidence>
<reference evidence="5 6" key="1">
    <citation type="submission" date="2015-09" db="EMBL/GenBank/DDBJ databases">
        <title>Draft genome of the scarab beetle Oryctes borbonicus.</title>
        <authorList>
            <person name="Meyer J.M."/>
            <person name="Markov G.V."/>
            <person name="Baskaran P."/>
            <person name="Herrmann M."/>
            <person name="Sommer R.J."/>
            <person name="Roedelsperger C."/>
        </authorList>
    </citation>
    <scope>NUCLEOTIDE SEQUENCE [LARGE SCALE GENOMIC DNA]</scope>
    <source>
        <strain evidence="5">OB123</strain>
        <tissue evidence="5">Whole animal</tissue>
    </source>
</reference>
<dbReference type="AlphaFoldDB" id="A0A0T6B235"/>
<evidence type="ECO:0000313" key="6">
    <source>
        <dbReference type="Proteomes" id="UP000051574"/>
    </source>
</evidence>
<name>A0A0T6B235_9SCAR</name>
<dbReference type="PANTHER" id="PTHR24322">
    <property type="entry name" value="PKSB"/>
    <property type="match status" value="1"/>
</dbReference>
<protein>
    <submittedName>
        <fullName evidence="5">Dehydrogenase</fullName>
    </submittedName>
</protein>
<dbReference type="PRINTS" id="PR00080">
    <property type="entry name" value="SDRFAMILY"/>
</dbReference>